<feature type="compositionally biased region" description="Low complexity" evidence="1">
    <location>
        <begin position="1"/>
        <end position="12"/>
    </location>
</feature>
<dbReference type="EMBL" id="CADCWP010000013">
    <property type="protein sequence ID" value="CAA9555755.1"/>
    <property type="molecule type" value="Genomic_DNA"/>
</dbReference>
<sequence length="49" mass="5913">CFGFFSPKTRSFPTRRTRRSRPRTQRCPLSRNRTRSSRRSRSRRLGGEL</sequence>
<proteinExistence type="predicted"/>
<gene>
    <name evidence="2" type="ORF">AVDCRST_MAG86-377</name>
</gene>
<feature type="region of interest" description="Disordered" evidence="1">
    <location>
        <begin position="1"/>
        <end position="49"/>
    </location>
</feature>
<evidence type="ECO:0000313" key="2">
    <source>
        <dbReference type="EMBL" id="CAA9555755.1"/>
    </source>
</evidence>
<feature type="non-terminal residue" evidence="2">
    <location>
        <position position="1"/>
    </location>
</feature>
<feature type="compositionally biased region" description="Basic residues" evidence="1">
    <location>
        <begin position="13"/>
        <end position="24"/>
    </location>
</feature>
<feature type="compositionally biased region" description="Basic residues" evidence="1">
    <location>
        <begin position="32"/>
        <end position="49"/>
    </location>
</feature>
<accession>A0A6J4UT57</accession>
<protein>
    <submittedName>
        <fullName evidence="2">Uncharacterized protein</fullName>
    </submittedName>
</protein>
<feature type="non-terminal residue" evidence="2">
    <location>
        <position position="49"/>
    </location>
</feature>
<reference evidence="2" key="1">
    <citation type="submission" date="2020-02" db="EMBL/GenBank/DDBJ databases">
        <authorList>
            <person name="Meier V. D."/>
        </authorList>
    </citation>
    <scope>NUCLEOTIDE SEQUENCE</scope>
    <source>
        <strain evidence="2">AVDCRST_MAG86</strain>
    </source>
</reference>
<name>A0A6J4UT57_9DEIN</name>
<evidence type="ECO:0000256" key="1">
    <source>
        <dbReference type="SAM" id="MobiDB-lite"/>
    </source>
</evidence>
<organism evidence="2">
    <name type="scientific">uncultured Truepera sp</name>
    <dbReference type="NCBI Taxonomy" id="543023"/>
    <lineage>
        <taxon>Bacteria</taxon>
        <taxon>Thermotogati</taxon>
        <taxon>Deinococcota</taxon>
        <taxon>Deinococci</taxon>
        <taxon>Trueperales</taxon>
        <taxon>Trueperaceae</taxon>
        <taxon>Truepera</taxon>
        <taxon>environmental samples</taxon>
    </lineage>
</organism>
<dbReference type="AlphaFoldDB" id="A0A6J4UT57"/>